<dbReference type="GO" id="GO:0005783">
    <property type="term" value="C:endoplasmic reticulum"/>
    <property type="evidence" value="ECO:0007669"/>
    <property type="project" value="TreeGrafter"/>
</dbReference>
<evidence type="ECO:0000256" key="2">
    <source>
        <dbReference type="ARBA" id="ARBA00022723"/>
    </source>
</evidence>
<feature type="region of interest" description="Disordered" evidence="6">
    <location>
        <begin position="278"/>
        <end position="315"/>
    </location>
</feature>
<proteinExistence type="predicted"/>
<accession>L1JUL6</accession>
<dbReference type="PaxDb" id="55529-EKX52107"/>
<evidence type="ECO:0000313" key="10">
    <source>
        <dbReference type="EnsemblProtists" id="EKX52107"/>
    </source>
</evidence>
<dbReference type="InterPro" id="IPR006620">
    <property type="entry name" value="Pro_4_hyd_alph"/>
</dbReference>
<keyword evidence="7" id="KW-0812">Transmembrane</keyword>
<dbReference type="GO" id="GO:0031418">
    <property type="term" value="F:L-ascorbic acid binding"/>
    <property type="evidence" value="ECO:0007669"/>
    <property type="project" value="InterPro"/>
</dbReference>
<evidence type="ECO:0000313" key="11">
    <source>
        <dbReference type="Proteomes" id="UP000011087"/>
    </source>
</evidence>
<keyword evidence="4" id="KW-0560">Oxidoreductase</keyword>
<dbReference type="InterPro" id="IPR044862">
    <property type="entry name" value="Pro_4_hyd_alph_FE2OG_OXY"/>
</dbReference>
<evidence type="ECO:0000259" key="8">
    <source>
        <dbReference type="PROSITE" id="PS51471"/>
    </source>
</evidence>
<evidence type="ECO:0000256" key="5">
    <source>
        <dbReference type="ARBA" id="ARBA00023004"/>
    </source>
</evidence>
<dbReference type="InterPro" id="IPR005123">
    <property type="entry name" value="Oxoglu/Fe-dep_dioxygenase_dom"/>
</dbReference>
<dbReference type="KEGG" id="gtt:GUITHDRAFT_150687"/>
<sequence>MGTDDTKRRRSYAAPPAAVLCGIFVLGIGSGVILTFIAAQVVSRRSEILEVKPQKLRSGMLNAPGTSLSPADKKNEFWIETISDLPGPRIYVLHNILTKEECESLKSLGVMAGMEKALIIPYGGKELVESSTRTNTAAWLEYHQGPVVTKLENLLAKVTNTEPENGENLQILHYQTSQQFKEHHDYFDPATDPPENFEPGGNRLATAIIYLQNAEEGGETDFMKIDTKVKPEAGSAVLFYDLKPDGSVDKLTIHSGNPPKGGEKWVATKWIHERRYQGLPRHVKKAEPAKKEEEVVDNGKSSAPVDADTAQGAKQ</sequence>
<evidence type="ECO:0000256" key="3">
    <source>
        <dbReference type="ARBA" id="ARBA00022964"/>
    </source>
</evidence>
<feature type="transmembrane region" description="Helical" evidence="7">
    <location>
        <begin position="12"/>
        <end position="39"/>
    </location>
</feature>
<dbReference type="OrthoDB" id="420380at2759"/>
<dbReference type="PANTHER" id="PTHR10869:SF246">
    <property type="entry name" value="TRANSMEMBRANE PROLYL 4-HYDROXYLASE"/>
    <property type="match status" value="1"/>
</dbReference>
<dbReference type="GO" id="GO:0004656">
    <property type="term" value="F:procollagen-proline 4-dioxygenase activity"/>
    <property type="evidence" value="ECO:0007669"/>
    <property type="project" value="TreeGrafter"/>
</dbReference>
<reference evidence="10" key="3">
    <citation type="submission" date="2015-06" db="UniProtKB">
        <authorList>
            <consortium name="EnsemblProtists"/>
        </authorList>
    </citation>
    <scope>IDENTIFICATION</scope>
</reference>
<keyword evidence="7" id="KW-0472">Membrane</keyword>
<keyword evidence="11" id="KW-1185">Reference proteome</keyword>
<dbReference type="SMART" id="SM00702">
    <property type="entry name" value="P4Hc"/>
    <property type="match status" value="1"/>
</dbReference>
<gene>
    <name evidence="9" type="ORF">GUITHDRAFT_150687</name>
</gene>
<evidence type="ECO:0000256" key="7">
    <source>
        <dbReference type="SAM" id="Phobius"/>
    </source>
</evidence>
<dbReference type="GO" id="GO:0005506">
    <property type="term" value="F:iron ion binding"/>
    <property type="evidence" value="ECO:0007669"/>
    <property type="project" value="InterPro"/>
</dbReference>
<dbReference type="InterPro" id="IPR045054">
    <property type="entry name" value="P4HA-like"/>
</dbReference>
<dbReference type="PROSITE" id="PS51471">
    <property type="entry name" value="FE2OG_OXY"/>
    <property type="match status" value="1"/>
</dbReference>
<reference evidence="9 11" key="1">
    <citation type="journal article" date="2012" name="Nature">
        <title>Algal genomes reveal evolutionary mosaicism and the fate of nucleomorphs.</title>
        <authorList>
            <consortium name="DOE Joint Genome Institute"/>
            <person name="Curtis B.A."/>
            <person name="Tanifuji G."/>
            <person name="Burki F."/>
            <person name="Gruber A."/>
            <person name="Irimia M."/>
            <person name="Maruyama S."/>
            <person name="Arias M.C."/>
            <person name="Ball S.G."/>
            <person name="Gile G.H."/>
            <person name="Hirakawa Y."/>
            <person name="Hopkins J.F."/>
            <person name="Kuo A."/>
            <person name="Rensing S.A."/>
            <person name="Schmutz J."/>
            <person name="Symeonidi A."/>
            <person name="Elias M."/>
            <person name="Eveleigh R.J."/>
            <person name="Herman E.K."/>
            <person name="Klute M.J."/>
            <person name="Nakayama T."/>
            <person name="Obornik M."/>
            <person name="Reyes-Prieto A."/>
            <person name="Armbrust E.V."/>
            <person name="Aves S.J."/>
            <person name="Beiko R.G."/>
            <person name="Coutinho P."/>
            <person name="Dacks J.B."/>
            <person name="Durnford D.G."/>
            <person name="Fast N.M."/>
            <person name="Green B.R."/>
            <person name="Grisdale C.J."/>
            <person name="Hempel F."/>
            <person name="Henrissat B."/>
            <person name="Hoppner M.P."/>
            <person name="Ishida K."/>
            <person name="Kim E."/>
            <person name="Koreny L."/>
            <person name="Kroth P.G."/>
            <person name="Liu Y."/>
            <person name="Malik S.B."/>
            <person name="Maier U.G."/>
            <person name="McRose D."/>
            <person name="Mock T."/>
            <person name="Neilson J.A."/>
            <person name="Onodera N.T."/>
            <person name="Poole A.M."/>
            <person name="Pritham E.J."/>
            <person name="Richards T.A."/>
            <person name="Rocap G."/>
            <person name="Roy S.W."/>
            <person name="Sarai C."/>
            <person name="Schaack S."/>
            <person name="Shirato S."/>
            <person name="Slamovits C.H."/>
            <person name="Spencer D.F."/>
            <person name="Suzuki S."/>
            <person name="Worden A.Z."/>
            <person name="Zauner S."/>
            <person name="Barry K."/>
            <person name="Bell C."/>
            <person name="Bharti A.K."/>
            <person name="Crow J.A."/>
            <person name="Grimwood J."/>
            <person name="Kramer R."/>
            <person name="Lindquist E."/>
            <person name="Lucas S."/>
            <person name="Salamov A."/>
            <person name="McFadden G.I."/>
            <person name="Lane C.E."/>
            <person name="Keeling P.J."/>
            <person name="Gray M.W."/>
            <person name="Grigoriev I.V."/>
            <person name="Archibald J.M."/>
        </authorList>
    </citation>
    <scope>NUCLEOTIDE SEQUENCE</scope>
    <source>
        <strain evidence="9 11">CCMP2712</strain>
    </source>
</reference>
<reference evidence="11" key="2">
    <citation type="submission" date="2012-11" db="EMBL/GenBank/DDBJ databases">
        <authorList>
            <person name="Kuo A."/>
            <person name="Curtis B.A."/>
            <person name="Tanifuji G."/>
            <person name="Burki F."/>
            <person name="Gruber A."/>
            <person name="Irimia M."/>
            <person name="Maruyama S."/>
            <person name="Arias M.C."/>
            <person name="Ball S.G."/>
            <person name="Gile G.H."/>
            <person name="Hirakawa Y."/>
            <person name="Hopkins J.F."/>
            <person name="Rensing S.A."/>
            <person name="Schmutz J."/>
            <person name="Symeonidi A."/>
            <person name="Elias M."/>
            <person name="Eveleigh R.J."/>
            <person name="Herman E.K."/>
            <person name="Klute M.J."/>
            <person name="Nakayama T."/>
            <person name="Obornik M."/>
            <person name="Reyes-Prieto A."/>
            <person name="Armbrust E.V."/>
            <person name="Aves S.J."/>
            <person name="Beiko R.G."/>
            <person name="Coutinho P."/>
            <person name="Dacks J.B."/>
            <person name="Durnford D.G."/>
            <person name="Fast N.M."/>
            <person name="Green B.R."/>
            <person name="Grisdale C."/>
            <person name="Hempe F."/>
            <person name="Henrissat B."/>
            <person name="Hoppner M.P."/>
            <person name="Ishida K.-I."/>
            <person name="Kim E."/>
            <person name="Koreny L."/>
            <person name="Kroth P.G."/>
            <person name="Liu Y."/>
            <person name="Malik S.-B."/>
            <person name="Maier U.G."/>
            <person name="McRose D."/>
            <person name="Mock T."/>
            <person name="Neilson J.A."/>
            <person name="Onodera N.T."/>
            <person name="Poole A.M."/>
            <person name="Pritham E.J."/>
            <person name="Richards T.A."/>
            <person name="Rocap G."/>
            <person name="Roy S.W."/>
            <person name="Sarai C."/>
            <person name="Schaack S."/>
            <person name="Shirato S."/>
            <person name="Slamovits C.H."/>
            <person name="Spencer D.F."/>
            <person name="Suzuki S."/>
            <person name="Worden A.Z."/>
            <person name="Zauner S."/>
            <person name="Barry K."/>
            <person name="Bell C."/>
            <person name="Bharti A.K."/>
            <person name="Crow J.A."/>
            <person name="Grimwood J."/>
            <person name="Kramer R."/>
            <person name="Lindquist E."/>
            <person name="Lucas S."/>
            <person name="Salamov A."/>
            <person name="McFadden G.I."/>
            <person name="Lane C.E."/>
            <person name="Keeling P.J."/>
            <person name="Gray M.W."/>
            <person name="Grigoriev I.V."/>
            <person name="Archibald J.M."/>
        </authorList>
    </citation>
    <scope>NUCLEOTIDE SEQUENCE</scope>
    <source>
        <strain evidence="11">CCMP2712</strain>
    </source>
</reference>
<dbReference type="RefSeq" id="XP_005839087.1">
    <property type="nucleotide sequence ID" value="XM_005839030.1"/>
</dbReference>
<dbReference type="HOGENOM" id="CLU_884124_0_0_1"/>
<dbReference type="EnsemblProtists" id="EKX52107">
    <property type="protein sequence ID" value="EKX52107"/>
    <property type="gene ID" value="GUITHDRAFT_150687"/>
</dbReference>
<evidence type="ECO:0000256" key="4">
    <source>
        <dbReference type="ARBA" id="ARBA00023002"/>
    </source>
</evidence>
<keyword evidence="7" id="KW-1133">Transmembrane helix</keyword>
<dbReference type="PANTHER" id="PTHR10869">
    <property type="entry name" value="PROLYL 4-HYDROXYLASE ALPHA SUBUNIT"/>
    <property type="match status" value="1"/>
</dbReference>
<keyword evidence="5" id="KW-0408">Iron</keyword>
<evidence type="ECO:0000313" key="9">
    <source>
        <dbReference type="EMBL" id="EKX52107.1"/>
    </source>
</evidence>
<protein>
    <recommendedName>
        <fullName evidence="8">Fe2OG dioxygenase domain-containing protein</fullName>
    </recommendedName>
</protein>
<name>L1JUL6_GUITC</name>
<keyword evidence="3" id="KW-0223">Dioxygenase</keyword>
<dbReference type="Gene3D" id="2.60.120.620">
    <property type="entry name" value="q2cbj1_9rhob like domain"/>
    <property type="match status" value="1"/>
</dbReference>
<dbReference type="GeneID" id="17308800"/>
<feature type="domain" description="Fe2OG dioxygenase" evidence="8">
    <location>
        <begin position="165"/>
        <end position="273"/>
    </location>
</feature>
<comment type="cofactor">
    <cofactor evidence="1">
        <name>L-ascorbate</name>
        <dbReference type="ChEBI" id="CHEBI:38290"/>
    </cofactor>
</comment>
<dbReference type="eggNOG" id="KOG1591">
    <property type="taxonomic scope" value="Eukaryota"/>
</dbReference>
<organism evidence="9">
    <name type="scientific">Guillardia theta (strain CCMP2712)</name>
    <name type="common">Cryptophyte</name>
    <dbReference type="NCBI Taxonomy" id="905079"/>
    <lineage>
        <taxon>Eukaryota</taxon>
        <taxon>Cryptophyceae</taxon>
        <taxon>Pyrenomonadales</taxon>
        <taxon>Geminigeraceae</taxon>
        <taxon>Guillardia</taxon>
    </lineage>
</organism>
<dbReference type="Proteomes" id="UP000011087">
    <property type="component" value="Unassembled WGS sequence"/>
</dbReference>
<dbReference type="EMBL" id="JH992973">
    <property type="protein sequence ID" value="EKX52107.1"/>
    <property type="molecule type" value="Genomic_DNA"/>
</dbReference>
<evidence type="ECO:0000256" key="6">
    <source>
        <dbReference type="SAM" id="MobiDB-lite"/>
    </source>
</evidence>
<dbReference type="AlphaFoldDB" id="L1JUL6"/>
<dbReference type="Pfam" id="PF13640">
    <property type="entry name" value="2OG-FeII_Oxy_3"/>
    <property type="match status" value="1"/>
</dbReference>
<keyword evidence="2" id="KW-0479">Metal-binding</keyword>
<dbReference type="OMA" id="DYTIFFL"/>
<dbReference type="STRING" id="905079.L1JUL6"/>
<evidence type="ECO:0000256" key="1">
    <source>
        <dbReference type="ARBA" id="ARBA00001961"/>
    </source>
</evidence>